<dbReference type="InterPro" id="IPR050380">
    <property type="entry name" value="Immune_Resp_Modulators"/>
</dbReference>
<dbReference type="SUPFAM" id="SSF48726">
    <property type="entry name" value="Immunoglobulin"/>
    <property type="match status" value="2"/>
</dbReference>
<evidence type="ECO:0000256" key="3">
    <source>
        <dbReference type="SAM" id="SignalP"/>
    </source>
</evidence>
<evidence type="ECO:0000313" key="6">
    <source>
        <dbReference type="Proteomes" id="UP001152803"/>
    </source>
</evidence>
<name>A0A9Q1E1B0_CONCO</name>
<protein>
    <recommendedName>
        <fullName evidence="4">Ig-like domain-containing protein</fullName>
    </recommendedName>
</protein>
<dbReference type="InterPro" id="IPR003599">
    <property type="entry name" value="Ig_sub"/>
</dbReference>
<dbReference type="EMBL" id="JAFJMO010000001">
    <property type="protein sequence ID" value="KAJ8287793.1"/>
    <property type="molecule type" value="Genomic_DNA"/>
</dbReference>
<dbReference type="InterPro" id="IPR007110">
    <property type="entry name" value="Ig-like_dom"/>
</dbReference>
<evidence type="ECO:0000259" key="4">
    <source>
        <dbReference type="PROSITE" id="PS50835"/>
    </source>
</evidence>
<dbReference type="GO" id="GO:0019885">
    <property type="term" value="P:antigen processing and presentation of endogenous peptide antigen via MHC class I"/>
    <property type="evidence" value="ECO:0007669"/>
    <property type="project" value="InterPro"/>
</dbReference>
<gene>
    <name evidence="5" type="ORF">COCON_G00004520</name>
</gene>
<dbReference type="PROSITE" id="PS50835">
    <property type="entry name" value="IG_LIKE"/>
    <property type="match status" value="2"/>
</dbReference>
<dbReference type="InterPro" id="IPR013106">
    <property type="entry name" value="Ig_V-set"/>
</dbReference>
<keyword evidence="1" id="KW-0393">Immunoglobulin domain</keyword>
<feature type="domain" description="Ig-like" evidence="4">
    <location>
        <begin position="321"/>
        <end position="423"/>
    </location>
</feature>
<dbReference type="PRINTS" id="PR01669">
    <property type="entry name" value="TAPASIN"/>
</dbReference>
<dbReference type="Pfam" id="PF07654">
    <property type="entry name" value="C1-set"/>
    <property type="match status" value="1"/>
</dbReference>
<dbReference type="InterPro" id="IPR036179">
    <property type="entry name" value="Ig-like_dom_sf"/>
</dbReference>
<dbReference type="OrthoDB" id="9948439at2759"/>
<organism evidence="5 6">
    <name type="scientific">Conger conger</name>
    <name type="common">Conger eel</name>
    <name type="synonym">Muraena conger</name>
    <dbReference type="NCBI Taxonomy" id="82655"/>
    <lineage>
        <taxon>Eukaryota</taxon>
        <taxon>Metazoa</taxon>
        <taxon>Chordata</taxon>
        <taxon>Craniata</taxon>
        <taxon>Vertebrata</taxon>
        <taxon>Euteleostomi</taxon>
        <taxon>Actinopterygii</taxon>
        <taxon>Neopterygii</taxon>
        <taxon>Teleostei</taxon>
        <taxon>Anguilliformes</taxon>
        <taxon>Congridae</taxon>
        <taxon>Conger</taxon>
    </lineage>
</organism>
<keyword evidence="2" id="KW-0812">Transmembrane</keyword>
<dbReference type="AlphaFoldDB" id="A0A9Q1E1B0"/>
<dbReference type="Pfam" id="PF07686">
    <property type="entry name" value="V-set"/>
    <property type="match status" value="1"/>
</dbReference>
<sequence length="453" mass="49017">MMIFSVGLLVLSYFTASAVSGFPPSHLTQAEFVGQDVVLSCSLVEEGGGFGSMGASSGHFSRTPATLVLKDLPVSADTSPETLTPYIPPANPDPDNIIIEAKVTSPEIPEADLLLHADCEEQEVACEISRYYPRGLEVDAGVAYFIGSVVLEGGGLSLTLVLRTLPPIGEGDESAAAPLMQSKLELPLTPSGTLLSEVAFVVFSRSQSLTTPLGGDTLLDCGFKQQEPFPTHAMWLEWRLQHRGSGSKVLEMKAVEPEEQPIVLVERNGSSVDLALAVEEGNVSLTVRKVTVPDEGTYICTVGAGFYQAQQVMQLQVIQPPQVSLSVDKLIFKDGLPRRVSCHCERYYPLDVEVEWLYLPPSKTEPISLTQNASLTSHRQFSDKTLSLTSHVTLHPAALPAGTIITCLVSHRSLDTPVTLSLTVLAPETEERSYWMIVGMLAATLLSFYFLLK</sequence>
<proteinExistence type="predicted"/>
<dbReference type="InterPro" id="IPR003597">
    <property type="entry name" value="Ig_C1-set"/>
</dbReference>
<evidence type="ECO:0000256" key="1">
    <source>
        <dbReference type="ARBA" id="ARBA00023319"/>
    </source>
</evidence>
<dbReference type="PANTHER" id="PTHR23411">
    <property type="entry name" value="TAPASIN"/>
    <property type="match status" value="1"/>
</dbReference>
<dbReference type="InterPro" id="IPR013783">
    <property type="entry name" value="Ig-like_fold"/>
</dbReference>
<keyword evidence="2" id="KW-1133">Transmembrane helix</keyword>
<comment type="caution">
    <text evidence="5">The sequence shown here is derived from an EMBL/GenBank/DDBJ whole genome shotgun (WGS) entry which is preliminary data.</text>
</comment>
<dbReference type="InterPro" id="IPR008056">
    <property type="entry name" value="Tapasin"/>
</dbReference>
<accession>A0A9Q1E1B0</accession>
<evidence type="ECO:0000313" key="5">
    <source>
        <dbReference type="EMBL" id="KAJ8287793.1"/>
    </source>
</evidence>
<dbReference type="Proteomes" id="UP001152803">
    <property type="component" value="Unassembled WGS sequence"/>
</dbReference>
<dbReference type="Gene3D" id="2.60.40.10">
    <property type="entry name" value="Immunoglobulins"/>
    <property type="match status" value="3"/>
</dbReference>
<reference evidence="5" key="1">
    <citation type="journal article" date="2023" name="Science">
        <title>Genome structures resolve the early diversification of teleost fishes.</title>
        <authorList>
            <person name="Parey E."/>
            <person name="Louis A."/>
            <person name="Montfort J."/>
            <person name="Bouchez O."/>
            <person name="Roques C."/>
            <person name="Iampietro C."/>
            <person name="Lluch J."/>
            <person name="Castinel A."/>
            <person name="Donnadieu C."/>
            <person name="Desvignes T."/>
            <person name="Floi Bucao C."/>
            <person name="Jouanno E."/>
            <person name="Wen M."/>
            <person name="Mejri S."/>
            <person name="Dirks R."/>
            <person name="Jansen H."/>
            <person name="Henkel C."/>
            <person name="Chen W.J."/>
            <person name="Zahm M."/>
            <person name="Cabau C."/>
            <person name="Klopp C."/>
            <person name="Thompson A.W."/>
            <person name="Robinson-Rechavi M."/>
            <person name="Braasch I."/>
            <person name="Lecointre G."/>
            <person name="Bobe J."/>
            <person name="Postlethwait J.H."/>
            <person name="Berthelot C."/>
            <person name="Roest Crollius H."/>
            <person name="Guiguen Y."/>
        </authorList>
    </citation>
    <scope>NUCLEOTIDE SEQUENCE</scope>
    <source>
        <strain evidence="5">Concon-B</strain>
    </source>
</reference>
<dbReference type="SMART" id="SM00409">
    <property type="entry name" value="IG"/>
    <property type="match status" value="1"/>
</dbReference>
<keyword evidence="3" id="KW-0732">Signal</keyword>
<feature type="domain" description="Ig-like" evidence="4">
    <location>
        <begin position="190"/>
        <end position="302"/>
    </location>
</feature>
<feature type="transmembrane region" description="Helical" evidence="2">
    <location>
        <begin position="434"/>
        <end position="452"/>
    </location>
</feature>
<keyword evidence="6" id="KW-1185">Reference proteome</keyword>
<dbReference type="GO" id="GO:0016020">
    <property type="term" value="C:membrane"/>
    <property type="evidence" value="ECO:0007669"/>
    <property type="project" value="InterPro"/>
</dbReference>
<feature type="chain" id="PRO_5040331974" description="Ig-like domain-containing protein" evidence="3">
    <location>
        <begin position="22"/>
        <end position="453"/>
    </location>
</feature>
<evidence type="ECO:0000256" key="2">
    <source>
        <dbReference type="SAM" id="Phobius"/>
    </source>
</evidence>
<feature type="signal peptide" evidence="3">
    <location>
        <begin position="1"/>
        <end position="21"/>
    </location>
</feature>
<keyword evidence="2" id="KW-0472">Membrane</keyword>